<dbReference type="AlphaFoldDB" id="A0A8J4PP92"/>
<evidence type="ECO:0000313" key="8">
    <source>
        <dbReference type="EMBL" id="KAF2070236.1"/>
    </source>
</evidence>
<dbReference type="EMBL" id="AJWJ01000521">
    <property type="protein sequence ID" value="KAF2070236.1"/>
    <property type="molecule type" value="Genomic_DNA"/>
</dbReference>
<dbReference type="GO" id="GO:0005044">
    <property type="term" value="F:scavenger receptor activity"/>
    <property type="evidence" value="ECO:0007669"/>
    <property type="project" value="TreeGrafter"/>
</dbReference>
<dbReference type="Proteomes" id="UP000695562">
    <property type="component" value="Unassembled WGS sequence"/>
</dbReference>
<comment type="subcellular location">
    <subcellularLocation>
        <location evidence="1">Membrane</location>
    </subcellularLocation>
</comment>
<keyword evidence="9" id="KW-1185">Reference proteome</keyword>
<dbReference type="OrthoDB" id="18585at2759"/>
<evidence type="ECO:0008006" key="10">
    <source>
        <dbReference type="Google" id="ProtNLM"/>
    </source>
</evidence>
<evidence type="ECO:0000256" key="2">
    <source>
        <dbReference type="ARBA" id="ARBA00010532"/>
    </source>
</evidence>
<dbReference type="GO" id="GO:0012506">
    <property type="term" value="C:vesicle membrane"/>
    <property type="evidence" value="ECO:0007669"/>
    <property type="project" value="TreeGrafter"/>
</dbReference>
<keyword evidence="5 7" id="KW-0472">Membrane</keyword>
<accession>A0A8J4PP92</accession>
<dbReference type="PRINTS" id="PR01609">
    <property type="entry name" value="CD36FAMILY"/>
</dbReference>
<dbReference type="PANTHER" id="PTHR11923:SF102">
    <property type="entry name" value="LYSOSOME MEMBRANE PROTEIN 2-B"/>
    <property type="match status" value="1"/>
</dbReference>
<evidence type="ECO:0000256" key="5">
    <source>
        <dbReference type="ARBA" id="ARBA00023136"/>
    </source>
</evidence>
<name>A0A8J4PP92_9MYCE</name>
<dbReference type="PANTHER" id="PTHR11923">
    <property type="entry name" value="SCAVENGER RECEPTOR CLASS B TYPE-1 SR-B1"/>
    <property type="match status" value="1"/>
</dbReference>
<keyword evidence="3 7" id="KW-0812">Transmembrane</keyword>
<keyword evidence="4 7" id="KW-1133">Transmembrane helix</keyword>
<evidence type="ECO:0000313" key="9">
    <source>
        <dbReference type="Proteomes" id="UP000695562"/>
    </source>
</evidence>
<dbReference type="Pfam" id="PF01130">
    <property type="entry name" value="CD36"/>
    <property type="match status" value="2"/>
</dbReference>
<sequence length="758" mass="83265">MKNLGRLISLAIGLILVAVGIIIWVKVDDAIHKEIRNADIVLPENDKDEVVNPWTRFTGNENDPNNERIYVFYAYNLTNPVETANNEFPKYTELGPYYYKYVYERMNHTLLEDDTIVQFQFWKRYFPLTPDQVPQYPNARNPLTDEIYHFNLAYGAILSQTQGELGLALTLVSATATKLISSVNTLEFQDQVLAASSCSVLGQTFAGVKAAMGSDAAACAAWAGSATVSPSVPHFAVGSFSGVPSTISEAKCLSLFNPAKPYSFTNSSATAEGFGLWAKAATYPNPFAGLIKQGVMAAHGLTSEEFDIVFDWMNKFKNADVLAAVLSTTDICPSGTCAKADLGYLQWANKNGVLGGKSLADLDKTLPGKVEFGLVEGMSLNLASTKILFNTASPINLVTAQGLGAFLSLLKAQDYPKIIAATKMSQTEIPKLYEYYTYVQNLLWGAIKAKNGGPIVKHTLNSLIFDSVDPILATLYPNDESKWKSNPLSNITTREEAAATLPFDQSYTGKDDTDKAQSPKTFEGHPYVKYAEQIPVSGYHPEQLPPYLLGEHSNPAISVFSEEYARALTMERHIVGSLEGLPYYRYTVTPDNWAANPLYFTEIPYLLNLTSELGIPVFISRPRMKGLNVGYFSKSGLADMAYDTADLDVFADYEPRSGKAIRGRYSLQVNAYIPGDDEATSPLYGTLTKLRGDVVHPMIWGVNEISATQKQIDVIGQAYSIDAFRYALTTILMVVGGFLFLVAGGLFVLDIFEKKGKF</sequence>
<evidence type="ECO:0000256" key="7">
    <source>
        <dbReference type="SAM" id="Phobius"/>
    </source>
</evidence>
<gene>
    <name evidence="8" type="ORF">CYY_008444</name>
</gene>
<evidence type="ECO:0000256" key="3">
    <source>
        <dbReference type="ARBA" id="ARBA00022692"/>
    </source>
</evidence>
<keyword evidence="6" id="KW-0325">Glycoprotein</keyword>
<proteinExistence type="inferred from homology"/>
<protein>
    <recommendedName>
        <fullName evidence="10">Lysosomal integral membrane protein II</fullName>
    </recommendedName>
</protein>
<organism evidence="8 9">
    <name type="scientific">Polysphondylium violaceum</name>
    <dbReference type="NCBI Taxonomy" id="133409"/>
    <lineage>
        <taxon>Eukaryota</taxon>
        <taxon>Amoebozoa</taxon>
        <taxon>Evosea</taxon>
        <taxon>Eumycetozoa</taxon>
        <taxon>Dictyostelia</taxon>
        <taxon>Dictyosteliales</taxon>
        <taxon>Dictyosteliaceae</taxon>
        <taxon>Polysphondylium</taxon>
    </lineage>
</organism>
<comment type="similarity">
    <text evidence="2">Belongs to the CD36 family.</text>
</comment>
<evidence type="ECO:0000256" key="1">
    <source>
        <dbReference type="ARBA" id="ARBA00004370"/>
    </source>
</evidence>
<dbReference type="GO" id="GO:0006911">
    <property type="term" value="P:phagocytosis, engulfment"/>
    <property type="evidence" value="ECO:0007669"/>
    <property type="project" value="TreeGrafter"/>
</dbReference>
<feature type="transmembrane region" description="Helical" evidence="7">
    <location>
        <begin position="726"/>
        <end position="749"/>
    </location>
</feature>
<evidence type="ECO:0000256" key="4">
    <source>
        <dbReference type="ARBA" id="ARBA00022989"/>
    </source>
</evidence>
<reference evidence="8" key="1">
    <citation type="submission" date="2020-01" db="EMBL/GenBank/DDBJ databases">
        <title>Development of genomics and gene disruption for Polysphondylium violaceum indicates a role for the polyketide synthase stlB in stalk morphogenesis.</title>
        <authorList>
            <person name="Narita B."/>
            <person name="Kawabe Y."/>
            <person name="Kin K."/>
            <person name="Saito T."/>
            <person name="Gibbs R."/>
            <person name="Kuspa A."/>
            <person name="Muzny D."/>
            <person name="Queller D."/>
            <person name="Richards S."/>
            <person name="Strassman J."/>
            <person name="Sucgang R."/>
            <person name="Worley K."/>
            <person name="Schaap P."/>
        </authorList>
    </citation>
    <scope>NUCLEOTIDE SEQUENCE</scope>
    <source>
        <strain evidence="8">QSvi11</strain>
    </source>
</reference>
<feature type="transmembrane region" description="Helical" evidence="7">
    <location>
        <begin position="7"/>
        <end position="25"/>
    </location>
</feature>
<dbReference type="GO" id="GO:0045335">
    <property type="term" value="C:phagocytic vesicle"/>
    <property type="evidence" value="ECO:0007669"/>
    <property type="project" value="TreeGrafter"/>
</dbReference>
<dbReference type="InterPro" id="IPR002159">
    <property type="entry name" value="CD36_fam"/>
</dbReference>
<evidence type="ECO:0000256" key="6">
    <source>
        <dbReference type="ARBA" id="ARBA00023180"/>
    </source>
</evidence>
<comment type="caution">
    <text evidence="8">The sequence shown here is derived from an EMBL/GenBank/DDBJ whole genome shotgun (WGS) entry which is preliminary data.</text>
</comment>